<keyword evidence="4 10" id="KW-0547">Nucleotide-binding</keyword>
<feature type="binding site" evidence="10">
    <location>
        <position position="77"/>
    </location>
    <ligand>
        <name>substrate</name>
    </ligand>
</feature>
<dbReference type="FunFam" id="3.90.950.10:FF:000001">
    <property type="entry name" value="dITP/XTP pyrophosphatase"/>
    <property type="match status" value="1"/>
</dbReference>
<evidence type="ECO:0000256" key="1">
    <source>
        <dbReference type="ARBA" id="ARBA00008023"/>
    </source>
</evidence>
<dbReference type="GO" id="GO:0009117">
    <property type="term" value="P:nucleotide metabolic process"/>
    <property type="evidence" value="ECO:0007669"/>
    <property type="project" value="UniProtKB-KW"/>
</dbReference>
<dbReference type="GO" id="GO:0036220">
    <property type="term" value="F:ITP diphosphatase activity"/>
    <property type="evidence" value="ECO:0007669"/>
    <property type="project" value="UniProtKB-UniRule"/>
</dbReference>
<feature type="active site" description="Proton acceptor" evidence="10">
    <location>
        <position position="76"/>
    </location>
</feature>
<evidence type="ECO:0000256" key="3">
    <source>
        <dbReference type="ARBA" id="ARBA00022723"/>
    </source>
</evidence>
<comment type="catalytic activity">
    <reaction evidence="10">
        <text>ITP + H2O = IMP + diphosphate + H(+)</text>
        <dbReference type="Rhea" id="RHEA:29399"/>
        <dbReference type="ChEBI" id="CHEBI:15377"/>
        <dbReference type="ChEBI" id="CHEBI:15378"/>
        <dbReference type="ChEBI" id="CHEBI:33019"/>
        <dbReference type="ChEBI" id="CHEBI:58053"/>
        <dbReference type="ChEBI" id="CHEBI:61402"/>
        <dbReference type="EC" id="3.6.1.66"/>
    </reaction>
</comment>
<name>A0A939KIX7_9CLOT</name>
<dbReference type="PANTHER" id="PTHR11067:SF9">
    <property type="entry name" value="INOSINE TRIPHOSPHATE PYROPHOSPHATASE"/>
    <property type="match status" value="1"/>
</dbReference>
<dbReference type="GO" id="GO:0017111">
    <property type="term" value="F:ribonucleoside triphosphate phosphatase activity"/>
    <property type="evidence" value="ECO:0007669"/>
    <property type="project" value="InterPro"/>
</dbReference>
<dbReference type="GO" id="GO:0000166">
    <property type="term" value="F:nucleotide binding"/>
    <property type="evidence" value="ECO:0007669"/>
    <property type="project" value="UniProtKB-KW"/>
</dbReference>
<comment type="catalytic activity">
    <reaction evidence="9 10">
        <text>XTP + H2O = XMP + diphosphate + H(+)</text>
        <dbReference type="Rhea" id="RHEA:28610"/>
        <dbReference type="ChEBI" id="CHEBI:15377"/>
        <dbReference type="ChEBI" id="CHEBI:15378"/>
        <dbReference type="ChEBI" id="CHEBI:33019"/>
        <dbReference type="ChEBI" id="CHEBI:57464"/>
        <dbReference type="ChEBI" id="CHEBI:61314"/>
        <dbReference type="EC" id="3.6.1.66"/>
    </reaction>
</comment>
<sequence>MKRLIIASNNAHKVKEIKDMLKEFQFEILSLKDAGIDIEVEEDRDTFMGNAYKKAFEIYETLDEEEKENTLVLSDDSGLAVDHLEGAPGVYSARYAGVAHDDDRNNEKLLEELKDVPEDKRGAQFVTAMVLLGKDLDLRVFGEAKGRILHGLTGNGGFGYDPLFHSDDLGKSFGVASSEEKNRVSHRGNALQNLIKELRKIEDRHRL</sequence>
<accession>A0A939KIX7</accession>
<comment type="function">
    <text evidence="10">Pyrophosphatase that catalyzes the hydrolysis of nucleoside triphosphates to their monophosphate derivatives, with a high preference for the non-canonical purine nucleotides XTP (xanthosine triphosphate), dITP (deoxyinosine triphosphate) and ITP. Seems to function as a house-cleaning enzyme that removes non-canonical purine nucleotides from the nucleotide pool, thus preventing their incorporation into DNA/RNA and avoiding chromosomal lesions.</text>
</comment>
<gene>
    <name evidence="12" type="primary">rdgB</name>
    <name evidence="12" type="ORF">J3A84_06110</name>
</gene>
<dbReference type="GO" id="GO:0036222">
    <property type="term" value="F:XTP diphosphatase activity"/>
    <property type="evidence" value="ECO:0007669"/>
    <property type="project" value="UniProtKB-UniRule"/>
</dbReference>
<dbReference type="GO" id="GO:0009146">
    <property type="term" value="P:purine nucleoside triphosphate catabolic process"/>
    <property type="evidence" value="ECO:0007669"/>
    <property type="project" value="UniProtKB-UniRule"/>
</dbReference>
<evidence type="ECO:0000313" key="13">
    <source>
        <dbReference type="Proteomes" id="UP000664218"/>
    </source>
</evidence>
<keyword evidence="13" id="KW-1185">Reference proteome</keyword>
<dbReference type="GO" id="GO:0046872">
    <property type="term" value="F:metal ion binding"/>
    <property type="evidence" value="ECO:0007669"/>
    <property type="project" value="UniProtKB-KW"/>
</dbReference>
<evidence type="ECO:0000313" key="12">
    <source>
        <dbReference type="EMBL" id="MBO1264598.1"/>
    </source>
</evidence>
<evidence type="ECO:0000256" key="11">
    <source>
        <dbReference type="RuleBase" id="RU003781"/>
    </source>
</evidence>
<dbReference type="InterPro" id="IPR002637">
    <property type="entry name" value="RdgB/HAM1"/>
</dbReference>
<feature type="binding site" evidence="10">
    <location>
        <begin position="8"/>
        <end position="13"/>
    </location>
    <ligand>
        <name>substrate</name>
    </ligand>
</feature>
<evidence type="ECO:0000256" key="2">
    <source>
        <dbReference type="ARBA" id="ARBA00011738"/>
    </source>
</evidence>
<comment type="caution">
    <text evidence="12">The sequence shown here is derived from an EMBL/GenBank/DDBJ whole genome shotgun (WGS) entry which is preliminary data.</text>
</comment>
<dbReference type="NCBIfam" id="TIGR00042">
    <property type="entry name" value="RdgB/HAM1 family non-canonical purine NTP pyrophosphatase"/>
    <property type="match status" value="1"/>
</dbReference>
<comment type="subunit">
    <text evidence="2 10">Homodimer.</text>
</comment>
<evidence type="ECO:0000256" key="6">
    <source>
        <dbReference type="ARBA" id="ARBA00022842"/>
    </source>
</evidence>
<reference evidence="12" key="1">
    <citation type="submission" date="2021-03" db="EMBL/GenBank/DDBJ databases">
        <title>Proteiniclasticum marinus sp. nov., isolated from tidal flat sediment.</title>
        <authorList>
            <person name="Namirimu T."/>
            <person name="Yang J.-A."/>
            <person name="Yang S.-H."/>
            <person name="Kim Y.-J."/>
            <person name="Kwon K.K."/>
        </authorList>
    </citation>
    <scope>NUCLEOTIDE SEQUENCE</scope>
    <source>
        <strain evidence="12">SCR006</strain>
    </source>
</reference>
<dbReference type="RefSeq" id="WP_207599119.1">
    <property type="nucleotide sequence ID" value="NZ_JAFNJU010000004.1"/>
</dbReference>
<feature type="binding site" evidence="10">
    <location>
        <begin position="186"/>
        <end position="187"/>
    </location>
    <ligand>
        <name>substrate</name>
    </ligand>
</feature>
<keyword evidence="7 10" id="KW-0546">Nucleotide metabolism</keyword>
<dbReference type="Pfam" id="PF01725">
    <property type="entry name" value="Ham1p_like"/>
    <property type="match status" value="1"/>
</dbReference>
<evidence type="ECO:0000256" key="7">
    <source>
        <dbReference type="ARBA" id="ARBA00023080"/>
    </source>
</evidence>
<comment type="similarity">
    <text evidence="1 10 11">Belongs to the HAM1 NTPase family.</text>
</comment>
<dbReference type="InterPro" id="IPR029001">
    <property type="entry name" value="ITPase-like_fam"/>
</dbReference>
<dbReference type="HAMAP" id="MF_01405">
    <property type="entry name" value="Non_canon_purine_NTPase"/>
    <property type="match status" value="1"/>
</dbReference>
<dbReference type="EC" id="3.6.1.66" evidence="10"/>
<evidence type="ECO:0000256" key="5">
    <source>
        <dbReference type="ARBA" id="ARBA00022801"/>
    </source>
</evidence>
<dbReference type="AlphaFoldDB" id="A0A939KIX7"/>
<dbReference type="Gene3D" id="3.90.950.10">
    <property type="match status" value="1"/>
</dbReference>
<feature type="binding site" evidence="10">
    <location>
        <position position="41"/>
    </location>
    <ligand>
        <name>Mg(2+)</name>
        <dbReference type="ChEBI" id="CHEBI:18420"/>
    </ligand>
</feature>
<dbReference type="GO" id="GO:0035870">
    <property type="term" value="F:dITP diphosphatase activity"/>
    <property type="evidence" value="ECO:0007669"/>
    <property type="project" value="UniProtKB-UniRule"/>
</dbReference>
<dbReference type="GO" id="GO:0005829">
    <property type="term" value="C:cytosol"/>
    <property type="evidence" value="ECO:0007669"/>
    <property type="project" value="TreeGrafter"/>
</dbReference>
<comment type="cofactor">
    <cofactor evidence="10">
        <name>Mg(2+)</name>
        <dbReference type="ChEBI" id="CHEBI:18420"/>
    </cofactor>
    <text evidence="10">Binds 1 Mg(2+) ion per subunit.</text>
</comment>
<dbReference type="EMBL" id="JAFNJU010000004">
    <property type="protein sequence ID" value="MBO1264598.1"/>
    <property type="molecule type" value="Genomic_DNA"/>
</dbReference>
<evidence type="ECO:0000256" key="4">
    <source>
        <dbReference type="ARBA" id="ARBA00022741"/>
    </source>
</evidence>
<evidence type="ECO:0000256" key="8">
    <source>
        <dbReference type="ARBA" id="ARBA00051875"/>
    </source>
</evidence>
<evidence type="ECO:0000256" key="10">
    <source>
        <dbReference type="HAMAP-Rule" id="MF_01405"/>
    </source>
</evidence>
<comment type="catalytic activity">
    <reaction evidence="8 10">
        <text>dITP + H2O = dIMP + diphosphate + H(+)</text>
        <dbReference type="Rhea" id="RHEA:28342"/>
        <dbReference type="ChEBI" id="CHEBI:15377"/>
        <dbReference type="ChEBI" id="CHEBI:15378"/>
        <dbReference type="ChEBI" id="CHEBI:33019"/>
        <dbReference type="ChEBI" id="CHEBI:61194"/>
        <dbReference type="ChEBI" id="CHEBI:61382"/>
        <dbReference type="EC" id="3.6.1.66"/>
    </reaction>
</comment>
<keyword evidence="3 10" id="KW-0479">Metal-binding</keyword>
<keyword evidence="6 10" id="KW-0460">Magnesium</keyword>
<evidence type="ECO:0000256" key="9">
    <source>
        <dbReference type="ARBA" id="ARBA00052017"/>
    </source>
</evidence>
<protein>
    <recommendedName>
        <fullName evidence="10">dITP/XTP pyrophosphatase</fullName>
        <ecNumber evidence="10">3.6.1.66</ecNumber>
    </recommendedName>
    <alternativeName>
        <fullName evidence="10">Non-canonical purine NTP pyrophosphatase</fullName>
    </alternativeName>
    <alternativeName>
        <fullName evidence="10">Non-standard purine NTP pyrophosphatase</fullName>
    </alternativeName>
    <alternativeName>
        <fullName evidence="10">Nucleoside-triphosphate diphosphatase</fullName>
    </alternativeName>
    <alternativeName>
        <fullName evidence="10">Nucleoside-triphosphate pyrophosphatase</fullName>
        <shortName evidence="10">NTPase</shortName>
    </alternativeName>
</protein>
<dbReference type="SUPFAM" id="SSF52972">
    <property type="entry name" value="ITPase-like"/>
    <property type="match status" value="1"/>
</dbReference>
<proteinExistence type="inferred from homology"/>
<dbReference type="CDD" id="cd00515">
    <property type="entry name" value="HAM1"/>
    <property type="match status" value="1"/>
</dbReference>
<keyword evidence="5 10" id="KW-0378">Hydrolase</keyword>
<dbReference type="PANTHER" id="PTHR11067">
    <property type="entry name" value="INOSINE TRIPHOSPHATE PYROPHOSPHATASE/HAM1 PROTEIN"/>
    <property type="match status" value="1"/>
</dbReference>
<feature type="binding site" evidence="10">
    <location>
        <position position="181"/>
    </location>
    <ligand>
        <name>substrate</name>
    </ligand>
</feature>
<dbReference type="InterPro" id="IPR020922">
    <property type="entry name" value="dITP/XTP_pyrophosphatase"/>
</dbReference>
<feature type="binding site" evidence="10">
    <location>
        <position position="76"/>
    </location>
    <ligand>
        <name>Mg(2+)</name>
        <dbReference type="ChEBI" id="CHEBI:18420"/>
    </ligand>
</feature>
<dbReference type="Proteomes" id="UP000664218">
    <property type="component" value="Unassembled WGS sequence"/>
</dbReference>
<feature type="binding site" evidence="10">
    <location>
        <begin position="158"/>
        <end position="161"/>
    </location>
    <ligand>
        <name>substrate</name>
    </ligand>
</feature>
<organism evidence="12 13">
    <name type="scientific">Proteiniclasticum aestuarii</name>
    <dbReference type="NCBI Taxonomy" id="2817862"/>
    <lineage>
        <taxon>Bacteria</taxon>
        <taxon>Bacillati</taxon>
        <taxon>Bacillota</taxon>
        <taxon>Clostridia</taxon>
        <taxon>Eubacteriales</taxon>
        <taxon>Clostridiaceae</taxon>
        <taxon>Proteiniclasticum</taxon>
    </lineage>
</organism>